<reference evidence="2" key="1">
    <citation type="submission" date="2014-09" db="EMBL/GenBank/DDBJ databases">
        <authorList>
            <person name="Magalhaes I.L.F."/>
            <person name="Oliveira U."/>
            <person name="Santos F.R."/>
            <person name="Vidigal T.H.D.A."/>
            <person name="Brescovit A.D."/>
            <person name="Santos A.J."/>
        </authorList>
    </citation>
    <scope>NUCLEOTIDE SEQUENCE</scope>
    <source>
        <tissue evidence="2">Shoot tissue taken approximately 20 cm above the soil surface</tissue>
    </source>
</reference>
<dbReference type="AlphaFoldDB" id="A0A0A8ZFR8"/>
<sequence length="75" mass="8376">MAVASASKYADQTTNFSTPESVRRRKSAKMRSMTWSVKLSSTSAWRPHSFHAFVTTSTPAIDFSYRITSDGEPNN</sequence>
<reference evidence="2" key="2">
    <citation type="journal article" date="2015" name="Data Brief">
        <title>Shoot transcriptome of the giant reed, Arundo donax.</title>
        <authorList>
            <person name="Barrero R.A."/>
            <person name="Guerrero F.D."/>
            <person name="Moolhuijzen P."/>
            <person name="Goolsby J.A."/>
            <person name="Tidwell J."/>
            <person name="Bellgard S.E."/>
            <person name="Bellgard M.I."/>
        </authorList>
    </citation>
    <scope>NUCLEOTIDE SEQUENCE</scope>
    <source>
        <tissue evidence="2">Shoot tissue taken approximately 20 cm above the soil surface</tissue>
    </source>
</reference>
<evidence type="ECO:0000313" key="2">
    <source>
        <dbReference type="EMBL" id="JAD38254.1"/>
    </source>
</evidence>
<feature type="region of interest" description="Disordered" evidence="1">
    <location>
        <begin position="1"/>
        <end position="28"/>
    </location>
</feature>
<name>A0A0A8ZFR8_ARUDO</name>
<organism evidence="2">
    <name type="scientific">Arundo donax</name>
    <name type="common">Giant reed</name>
    <name type="synonym">Donax arundinaceus</name>
    <dbReference type="NCBI Taxonomy" id="35708"/>
    <lineage>
        <taxon>Eukaryota</taxon>
        <taxon>Viridiplantae</taxon>
        <taxon>Streptophyta</taxon>
        <taxon>Embryophyta</taxon>
        <taxon>Tracheophyta</taxon>
        <taxon>Spermatophyta</taxon>
        <taxon>Magnoliopsida</taxon>
        <taxon>Liliopsida</taxon>
        <taxon>Poales</taxon>
        <taxon>Poaceae</taxon>
        <taxon>PACMAD clade</taxon>
        <taxon>Arundinoideae</taxon>
        <taxon>Arundineae</taxon>
        <taxon>Arundo</taxon>
    </lineage>
</organism>
<dbReference type="EMBL" id="GBRH01259641">
    <property type="protein sequence ID" value="JAD38254.1"/>
    <property type="molecule type" value="Transcribed_RNA"/>
</dbReference>
<evidence type="ECO:0000256" key="1">
    <source>
        <dbReference type="SAM" id="MobiDB-lite"/>
    </source>
</evidence>
<accession>A0A0A8ZFR8</accession>
<protein>
    <submittedName>
        <fullName evidence="2">Uncharacterized protein</fullName>
    </submittedName>
</protein>
<proteinExistence type="predicted"/>
<feature type="compositionally biased region" description="Polar residues" evidence="1">
    <location>
        <begin position="10"/>
        <end position="20"/>
    </location>
</feature>